<dbReference type="InterPro" id="IPR033248">
    <property type="entry name" value="Transketolase_C"/>
</dbReference>
<dbReference type="Gene3D" id="3.40.50.970">
    <property type="match status" value="2"/>
</dbReference>
<dbReference type="Gene3D" id="3.40.50.920">
    <property type="match status" value="1"/>
</dbReference>
<dbReference type="InterPro" id="IPR009014">
    <property type="entry name" value="Transketo_C/PFOR_II"/>
</dbReference>
<evidence type="ECO:0000256" key="1">
    <source>
        <dbReference type="ARBA" id="ARBA00001964"/>
    </source>
</evidence>
<evidence type="ECO:0000256" key="4">
    <source>
        <dbReference type="ARBA" id="ARBA00023052"/>
    </source>
</evidence>
<dbReference type="SUPFAM" id="SSF52922">
    <property type="entry name" value="TK C-terminal domain-like"/>
    <property type="match status" value="1"/>
</dbReference>
<dbReference type="PANTHER" id="PTHR43257">
    <property type="entry name" value="PYRUVATE DEHYDROGENASE E1 COMPONENT BETA SUBUNIT"/>
    <property type="match status" value="1"/>
</dbReference>
<keyword evidence="3" id="KW-0560">Oxidoreductase</keyword>
<dbReference type="PANTHER" id="PTHR43257:SF2">
    <property type="entry name" value="PYRUVATE DEHYDROGENASE E1 COMPONENT SUBUNIT BETA"/>
    <property type="match status" value="1"/>
</dbReference>
<evidence type="ECO:0000256" key="2">
    <source>
        <dbReference type="ARBA" id="ARBA00003906"/>
    </source>
</evidence>
<gene>
    <name evidence="6" type="ORF">DQ356_09300</name>
</gene>
<accession>A0A368MYP2</accession>
<organism evidence="6 7">
    <name type="scientific">Chryseobacterium lacus</name>
    <dbReference type="NCBI Taxonomy" id="2058346"/>
    <lineage>
        <taxon>Bacteria</taxon>
        <taxon>Pseudomonadati</taxon>
        <taxon>Bacteroidota</taxon>
        <taxon>Flavobacteriia</taxon>
        <taxon>Flavobacteriales</taxon>
        <taxon>Weeksellaceae</taxon>
        <taxon>Chryseobacterium group</taxon>
        <taxon>Chryseobacterium</taxon>
    </lineage>
</organism>
<dbReference type="Pfam" id="PF00676">
    <property type="entry name" value="E1_dh"/>
    <property type="match status" value="1"/>
</dbReference>
<evidence type="ECO:0000256" key="3">
    <source>
        <dbReference type="ARBA" id="ARBA00023002"/>
    </source>
</evidence>
<dbReference type="SUPFAM" id="SSF52518">
    <property type="entry name" value="Thiamin diphosphate-binding fold (THDP-binding)"/>
    <property type="match status" value="2"/>
</dbReference>
<dbReference type="GO" id="GO:0016624">
    <property type="term" value="F:oxidoreductase activity, acting on the aldehyde or oxo group of donors, disulfide as acceptor"/>
    <property type="evidence" value="ECO:0007669"/>
    <property type="project" value="InterPro"/>
</dbReference>
<protein>
    <submittedName>
        <fullName evidence="6">Transketolase</fullName>
    </submittedName>
</protein>
<dbReference type="Pfam" id="PF02780">
    <property type="entry name" value="Transketolase_C"/>
    <property type="match status" value="1"/>
</dbReference>
<comment type="cofactor">
    <cofactor evidence="1">
        <name>thiamine diphosphate</name>
        <dbReference type="ChEBI" id="CHEBI:58937"/>
    </cofactor>
</comment>
<proteinExistence type="predicted"/>
<dbReference type="OrthoDB" id="9769337at2"/>
<dbReference type="EMBL" id="QPIE01000006">
    <property type="protein sequence ID" value="RCU42514.1"/>
    <property type="molecule type" value="Genomic_DNA"/>
</dbReference>
<feature type="domain" description="Transketolase-like pyrimidine-binding" evidence="5">
    <location>
        <begin position="476"/>
        <end position="650"/>
    </location>
</feature>
<dbReference type="AlphaFoldDB" id="A0A368MYP2"/>
<evidence type="ECO:0000313" key="6">
    <source>
        <dbReference type="EMBL" id="RCU42514.1"/>
    </source>
</evidence>
<dbReference type="Pfam" id="PF02779">
    <property type="entry name" value="Transket_pyr"/>
    <property type="match status" value="1"/>
</dbReference>
<dbReference type="Proteomes" id="UP000252172">
    <property type="component" value="Unassembled WGS sequence"/>
</dbReference>
<keyword evidence="7" id="KW-1185">Reference proteome</keyword>
<evidence type="ECO:0000259" key="5">
    <source>
        <dbReference type="SMART" id="SM00861"/>
    </source>
</evidence>
<dbReference type="RefSeq" id="WP_114304207.1">
    <property type="nucleotide sequence ID" value="NZ_QPIE01000006.1"/>
</dbReference>
<sequence>MQTTYIDTQQISFEDFKKSVLQDYRLGRISREMSLLGRREVLTGKAKFGIFGDGKELPQLAMAKVFRDGDWRSGYYRDQTFALAVNVLTIESFYAQLYADTDITREPASAGRQMNGHFASRTLNEDGSWKDLTKLKNISSDISPTGGQMPRLLGLAQASKVFKQIKFDGSEKFSNNGNEVAFGTIGDASTAEGHFWETLNAACALQVPMIVSIWDDGYGISVPTHNQRAKADISEMLSGFQRKEGENQGCEIIQVKAWDYPALLDAYAKAEHFARTESIPVVVHVVEVTQPQGHSTSGSHERYKNEERLTWESEYDGLLKFREWILSYSVEIEGQEEILATLEELNAIDAEAKKTVKEGQKKAWEDYQRPIVALKDQILPLVEKLTYENNEISAEVIKFKALISVAKRDIFHLARKALLLTRGSVSAERTQLQKKYDELFAVEKDNYSSHLYSQSQWKATHVKEVKPVFSESSEEVDGRVVVRNNFDKIFEKYPETLIFGEDTGNIGDVNQGLEGMQEKYGEMRIADTGIREATILGQGIGMAMRGLRPIAEIQYLDYILYCLQGMSDDLATVQYRTRGGQKAPLIIRTRGHRLEGIWHSGSPMAGIINLSKGINILVPRNLTKAAGFYNTMLQSDEPALIVECLNGYRLKEKQPDNLGEFTVPVGKIETTKEGKDVTLLTYGSTWRLVMEAASELEKLGISAEVIDVQSLIPFDLTHEISESVKKTNRLVVIDEDVEGGTSAFILQQILEKQKGFRYLDSDPLTLTAENHRPPYASDGDYFSKPSVDDMVEKIYGLFTEINPKKFPAL</sequence>
<dbReference type="InterPro" id="IPR001017">
    <property type="entry name" value="DH_E1"/>
</dbReference>
<dbReference type="SMART" id="SM00861">
    <property type="entry name" value="Transket_pyr"/>
    <property type="match status" value="1"/>
</dbReference>
<reference evidence="6 7" key="1">
    <citation type="submission" date="2018-07" db="EMBL/GenBank/DDBJ databases">
        <title>Chryseobacterium lacus sp. nov., isolated from lake water.</title>
        <authorList>
            <person name="Li C.-M."/>
        </authorList>
    </citation>
    <scope>NUCLEOTIDE SEQUENCE [LARGE SCALE GENOMIC DNA]</scope>
    <source>
        <strain evidence="6 7">YLOS41</strain>
    </source>
</reference>
<dbReference type="InterPro" id="IPR005475">
    <property type="entry name" value="Transketolase-like_Pyr-bd"/>
</dbReference>
<comment type="caution">
    <text evidence="6">The sequence shown here is derived from an EMBL/GenBank/DDBJ whole genome shotgun (WGS) entry which is preliminary data.</text>
</comment>
<evidence type="ECO:0000313" key="7">
    <source>
        <dbReference type="Proteomes" id="UP000252172"/>
    </source>
</evidence>
<dbReference type="InterPro" id="IPR029061">
    <property type="entry name" value="THDP-binding"/>
</dbReference>
<comment type="function">
    <text evidence="2">E1 component of the 2-oxoglutarate dehydrogenase (OGDH) complex which catalyzes the decarboxylation of 2-oxoglutarate, the first step in the conversion of 2-oxoglutarate to succinyl-CoA and CO(2).</text>
</comment>
<keyword evidence="4" id="KW-0786">Thiamine pyrophosphate</keyword>
<name>A0A368MYP2_9FLAO</name>